<accession>A0A2M7RH90</accession>
<feature type="compositionally biased region" description="Low complexity" evidence="1">
    <location>
        <begin position="342"/>
        <end position="355"/>
    </location>
</feature>
<organism evidence="2 3">
    <name type="scientific">Candidatus Kerfeldbacteria bacterium CG_4_10_14_0_8_um_filter_42_10</name>
    <dbReference type="NCBI Taxonomy" id="2014248"/>
    <lineage>
        <taxon>Bacteria</taxon>
        <taxon>Candidatus Kerfeldiibacteriota</taxon>
    </lineage>
</organism>
<feature type="region of interest" description="Disordered" evidence="1">
    <location>
        <begin position="341"/>
        <end position="382"/>
    </location>
</feature>
<dbReference type="AlphaFoldDB" id="A0A2M7RH90"/>
<gene>
    <name evidence="2" type="ORF">COY66_04955</name>
</gene>
<dbReference type="EMBL" id="PFMD01000058">
    <property type="protein sequence ID" value="PIY96074.1"/>
    <property type="molecule type" value="Genomic_DNA"/>
</dbReference>
<evidence type="ECO:0000313" key="2">
    <source>
        <dbReference type="EMBL" id="PIY96074.1"/>
    </source>
</evidence>
<sequence>MTSGNNQKTIIRYQELSSLFIPIIDRAMYPISHDWDGVSVPDIIEDKTRARSVIQNLGLRGIKSNLHPMYLYDTNKINNRFDLDFGFNKHIPVNGPTNNALEPVQRQHVGTDADWILKMLDTAAQKATATPDMAQGMVSQQDRTLGELNKVDANKDRRYSLSARIFGWSEKRFWQQWYRLYKTHFKKDIDEKIVRIRGALGTKFRPFTRENIVAFIDPDVEVESKAIVESDRMKKLQLWNNYLGLVMADPNSNKRYGLRKMGRLTGLDKDEIDILLPATIDEMKAEDENQALNLNKLVEVDVIDDDIAHLEIHNKVADFSAKYAHIQAHKRSMLLKKVMAMQNAQQQGQGQNPGQTPGGAPPNPDVQKELVAPTLQKNNATV</sequence>
<name>A0A2M7RH90_9BACT</name>
<evidence type="ECO:0008006" key="4">
    <source>
        <dbReference type="Google" id="ProtNLM"/>
    </source>
</evidence>
<protein>
    <recommendedName>
        <fullName evidence="4">Portal protein</fullName>
    </recommendedName>
</protein>
<dbReference type="Pfam" id="PF23899">
    <property type="entry name" value="SU10_portal"/>
    <property type="match status" value="1"/>
</dbReference>
<proteinExistence type="predicted"/>
<evidence type="ECO:0000256" key="1">
    <source>
        <dbReference type="SAM" id="MobiDB-lite"/>
    </source>
</evidence>
<reference evidence="2 3" key="1">
    <citation type="submission" date="2017-09" db="EMBL/GenBank/DDBJ databases">
        <title>Depth-based differentiation of microbial function through sediment-hosted aquifers and enrichment of novel symbionts in the deep terrestrial subsurface.</title>
        <authorList>
            <person name="Probst A.J."/>
            <person name="Ladd B."/>
            <person name="Jarett J.K."/>
            <person name="Geller-Mcgrath D.E."/>
            <person name="Sieber C.M."/>
            <person name="Emerson J.B."/>
            <person name="Anantharaman K."/>
            <person name="Thomas B.C."/>
            <person name="Malmstrom R."/>
            <person name="Stieglmeier M."/>
            <person name="Klingl A."/>
            <person name="Woyke T."/>
            <person name="Ryan C.M."/>
            <person name="Banfield J.F."/>
        </authorList>
    </citation>
    <scope>NUCLEOTIDE SEQUENCE [LARGE SCALE GENOMIC DNA]</scope>
    <source>
        <strain evidence="2">CG_4_10_14_0_8_um_filter_42_10</strain>
    </source>
</reference>
<dbReference type="Proteomes" id="UP000230779">
    <property type="component" value="Unassembled WGS sequence"/>
</dbReference>
<comment type="caution">
    <text evidence="2">The sequence shown here is derived from an EMBL/GenBank/DDBJ whole genome shotgun (WGS) entry which is preliminary data.</text>
</comment>
<evidence type="ECO:0000313" key="3">
    <source>
        <dbReference type="Proteomes" id="UP000230779"/>
    </source>
</evidence>
<dbReference type="InterPro" id="IPR056909">
    <property type="entry name" value="SU10_portal"/>
</dbReference>